<dbReference type="GO" id="GO:0047280">
    <property type="term" value="F:nicotinamide phosphoribosyltransferase activity"/>
    <property type="evidence" value="ECO:0007669"/>
    <property type="project" value="UniProtKB-EC"/>
</dbReference>
<evidence type="ECO:0000256" key="7">
    <source>
        <dbReference type="ARBA" id="ARBA00035036"/>
    </source>
</evidence>
<dbReference type="Pfam" id="PF04095">
    <property type="entry name" value="NAPRTase"/>
    <property type="match status" value="1"/>
</dbReference>
<feature type="domain" description="Nicotinate/nicotinamide phosphoribosyltransferase" evidence="10">
    <location>
        <begin position="184"/>
        <end position="418"/>
    </location>
</feature>
<accession>A0A9P6UA10</accession>
<evidence type="ECO:0000256" key="3">
    <source>
        <dbReference type="ARBA" id="ARBA00022676"/>
    </source>
</evidence>
<feature type="binding site" evidence="9">
    <location>
        <position position="300"/>
    </location>
    <ligand>
        <name>diphosphate</name>
        <dbReference type="ChEBI" id="CHEBI:33019"/>
    </ligand>
</feature>
<name>A0A9P6UA10_9FUNG</name>
<feature type="domain" description="Nicotinamide phosphoribosyltransferase N-terminal" evidence="11">
    <location>
        <begin position="9"/>
        <end position="110"/>
    </location>
</feature>
<feature type="binding site" evidence="9">
    <location>
        <position position="214"/>
    </location>
    <ligand>
        <name>beta-nicotinamide D-ribonucleotide</name>
        <dbReference type="ChEBI" id="CHEBI:14649"/>
    </ligand>
</feature>
<evidence type="ECO:0000256" key="4">
    <source>
        <dbReference type="ARBA" id="ARBA00022679"/>
    </source>
</evidence>
<evidence type="ECO:0000313" key="12">
    <source>
        <dbReference type="EMBL" id="KAG0265950.1"/>
    </source>
</evidence>
<keyword evidence="2" id="KW-0662">Pyridine nucleotide biosynthesis</keyword>
<evidence type="ECO:0000256" key="5">
    <source>
        <dbReference type="ARBA" id="ARBA00035007"/>
    </source>
</evidence>
<evidence type="ECO:0000259" key="11">
    <source>
        <dbReference type="Pfam" id="PF18127"/>
    </source>
</evidence>
<feature type="binding site" evidence="9">
    <location>
        <position position="380"/>
    </location>
    <ligand>
        <name>beta-nicotinamide D-ribonucleotide</name>
        <dbReference type="ChEBI" id="CHEBI:14649"/>
    </ligand>
</feature>
<feature type="binding site" evidence="9">
    <location>
        <position position="191"/>
    </location>
    <ligand>
        <name>diphosphate</name>
        <dbReference type="ChEBI" id="CHEBI:33019"/>
    </ligand>
</feature>
<dbReference type="InterPro" id="IPR016471">
    <property type="entry name" value="Nicotinamide_PRibTrfase"/>
</dbReference>
<comment type="catalytic activity">
    <reaction evidence="8">
        <text>beta-nicotinamide D-ribonucleotide + diphosphate = 5-phospho-alpha-D-ribose 1-diphosphate + nicotinamide + H(+)</text>
        <dbReference type="Rhea" id="RHEA:16149"/>
        <dbReference type="ChEBI" id="CHEBI:14649"/>
        <dbReference type="ChEBI" id="CHEBI:15378"/>
        <dbReference type="ChEBI" id="CHEBI:17154"/>
        <dbReference type="ChEBI" id="CHEBI:33019"/>
        <dbReference type="ChEBI" id="CHEBI:58017"/>
        <dbReference type="EC" id="2.4.2.12"/>
    </reaction>
    <physiologicalReaction direction="right-to-left" evidence="8">
        <dbReference type="Rhea" id="RHEA:16151"/>
    </physiologicalReaction>
</comment>
<comment type="pathway">
    <text evidence="5">Cofactor biosynthesis; NAD(+) biosynthesis; nicotinamide D-ribonucleotide from 5-phospho-alpha-D-ribose 1-diphosphate and nicotinamide: step 1/1.</text>
</comment>
<dbReference type="PIRSF" id="PIRSF005943">
    <property type="entry name" value="NMPRT"/>
    <property type="match status" value="1"/>
</dbReference>
<feature type="binding site" evidence="9">
    <location>
        <position position="241"/>
    </location>
    <ligand>
        <name>diphosphate</name>
        <dbReference type="ChEBI" id="CHEBI:33019"/>
    </ligand>
</feature>
<evidence type="ECO:0000256" key="2">
    <source>
        <dbReference type="ARBA" id="ARBA00022642"/>
    </source>
</evidence>
<evidence type="ECO:0000256" key="9">
    <source>
        <dbReference type="PIRSR" id="PIRSR005943-1"/>
    </source>
</evidence>
<evidence type="ECO:0000256" key="1">
    <source>
        <dbReference type="ARBA" id="ARBA00010897"/>
    </source>
</evidence>
<evidence type="ECO:0000256" key="8">
    <source>
        <dbReference type="ARBA" id="ARBA00047835"/>
    </source>
</evidence>
<evidence type="ECO:0000256" key="6">
    <source>
        <dbReference type="ARBA" id="ARBA00035024"/>
    </source>
</evidence>
<reference evidence="12" key="1">
    <citation type="journal article" date="2020" name="Fungal Divers.">
        <title>Resolving the Mortierellaceae phylogeny through synthesis of multi-gene phylogenetics and phylogenomics.</title>
        <authorList>
            <person name="Vandepol N."/>
            <person name="Liber J."/>
            <person name="Desiro A."/>
            <person name="Na H."/>
            <person name="Kennedy M."/>
            <person name="Barry K."/>
            <person name="Grigoriev I.V."/>
            <person name="Miller A.N."/>
            <person name="O'Donnell K."/>
            <person name="Stajich J.E."/>
            <person name="Bonito G."/>
        </authorList>
    </citation>
    <scope>NUCLEOTIDE SEQUENCE</scope>
    <source>
        <strain evidence="12">BC1065</strain>
    </source>
</reference>
<comment type="caution">
    <text evidence="12">The sequence shown here is derived from an EMBL/GenBank/DDBJ whole genome shotgun (WGS) entry which is preliminary data.</text>
</comment>
<dbReference type="SUPFAM" id="SSF51690">
    <property type="entry name" value="Nicotinate/Quinolinate PRTase C-terminal domain-like"/>
    <property type="match status" value="1"/>
</dbReference>
<dbReference type="EMBL" id="JAAAJB010000104">
    <property type="protein sequence ID" value="KAG0265950.1"/>
    <property type="molecule type" value="Genomic_DNA"/>
</dbReference>
<sequence length="499" mass="55316">MAGPFNIPLAVLTDSYKITHPFIYPEAQRMVAYGEFRQGYDKDTADTRLVFYGIRYIVENYIAKKWTMEQVKQASVFFKTHNAGFTAFPFPEDLFIKIVEEHDGYFPVKIEALPEGTAIHAHVPVYQITAVGEMSRLVTFLETILTMIWYPSTVATLSRRAKDLIAAAYEKSVDESDFWSLESRLHDFGFRGCTSVEQSIIGGSAHLLNFTGTDTMSAAYYAQFHLNNGNPVGNSIPASEHSVMTAFKTEQEAMEAMISNFGQGVYACVMDSYDYQRALDKVLPAVAAFKLSQGGFLVLRPDSGDIVDSVLMGLLAAEKVFGATVNHKGYKVIQGCGVIQGDGVSFETLKRILEAVLKAGYAAQNCAFGMGGGLLQKLNRDTMSFATKLSNIVYEDGTVRDVMKHPVTDSGKISLPGVLDVVRNADGIPMVHPRADVDKPHKDNILQVVYDHGKVPSQWPTFSELKERVEKEWDNLPKAFDPIATDLNNKINEHLARGF</sequence>
<dbReference type="Gene3D" id="3.20.20.70">
    <property type="entry name" value="Aldolase class I"/>
    <property type="match status" value="1"/>
</dbReference>
<dbReference type="NCBIfam" id="NF006629">
    <property type="entry name" value="PRK09198.1"/>
    <property type="match status" value="1"/>
</dbReference>
<dbReference type="Pfam" id="PF18127">
    <property type="entry name" value="NAMPT_N"/>
    <property type="match status" value="1"/>
</dbReference>
<dbReference type="AlphaFoldDB" id="A0A9P6UA10"/>
<dbReference type="EC" id="2.4.2.12" evidence="6"/>
<feature type="binding site" evidence="9">
    <location>
        <begin position="341"/>
        <end position="342"/>
    </location>
    <ligand>
        <name>beta-nicotinamide D-ribonucleotide</name>
        <dbReference type="ChEBI" id="CHEBI:14649"/>
    </ligand>
</feature>
<dbReference type="InterPro" id="IPR013785">
    <property type="entry name" value="Aldolase_TIM"/>
</dbReference>
<protein>
    <recommendedName>
        <fullName evidence="7">Nicotinamide phosphoribosyltransferase</fullName>
        <ecNumber evidence="6">2.4.2.12</ecNumber>
    </recommendedName>
</protein>
<dbReference type="PANTHER" id="PTHR43816">
    <property type="entry name" value="NICOTINAMIDE PHOSPHORIBOSYLTRANSFERASE"/>
    <property type="match status" value="1"/>
</dbReference>
<dbReference type="InterPro" id="IPR041529">
    <property type="entry name" value="DUF5598"/>
</dbReference>
<dbReference type="InterPro" id="IPR036068">
    <property type="entry name" value="Nicotinate_pribotase-like_C"/>
</dbReference>
<keyword evidence="4" id="KW-0808">Transferase</keyword>
<feature type="binding site" evidence="9">
    <location>
        <begin position="300"/>
        <end position="302"/>
    </location>
    <ligand>
        <name>beta-nicotinamide D-ribonucleotide</name>
        <dbReference type="ChEBI" id="CHEBI:14649"/>
    </ligand>
</feature>
<dbReference type="InterPro" id="IPR041525">
    <property type="entry name" value="N/Namide_PRibTrfase"/>
</dbReference>
<dbReference type="GO" id="GO:0009435">
    <property type="term" value="P:NAD+ biosynthetic process"/>
    <property type="evidence" value="ECO:0007669"/>
    <property type="project" value="InterPro"/>
</dbReference>
<feature type="binding site" evidence="9">
    <location>
        <position position="372"/>
    </location>
    <ligand>
        <name>beta-nicotinamide D-ribonucleotide</name>
        <dbReference type="ChEBI" id="CHEBI:14649"/>
    </ligand>
</feature>
<dbReference type="Proteomes" id="UP000807716">
    <property type="component" value="Unassembled WGS sequence"/>
</dbReference>
<gene>
    <name evidence="12" type="ORF">DFQ27_000258</name>
</gene>
<comment type="similarity">
    <text evidence="1">Belongs to the NAPRTase family.</text>
</comment>
<keyword evidence="3" id="KW-0328">Glycosyltransferase</keyword>
<dbReference type="PANTHER" id="PTHR43816:SF1">
    <property type="entry name" value="NICOTINAMIDE PHOSPHORIBOSYLTRANSFERASE"/>
    <property type="match status" value="1"/>
</dbReference>
<evidence type="ECO:0000259" key="10">
    <source>
        <dbReference type="Pfam" id="PF04095"/>
    </source>
</evidence>
<evidence type="ECO:0000313" key="13">
    <source>
        <dbReference type="Proteomes" id="UP000807716"/>
    </source>
</evidence>
<proteinExistence type="inferred from homology"/>
<keyword evidence="13" id="KW-1185">Reference proteome</keyword>
<organism evidence="12 13">
    <name type="scientific">Actinomortierella ambigua</name>
    <dbReference type="NCBI Taxonomy" id="1343610"/>
    <lineage>
        <taxon>Eukaryota</taxon>
        <taxon>Fungi</taxon>
        <taxon>Fungi incertae sedis</taxon>
        <taxon>Mucoromycota</taxon>
        <taxon>Mortierellomycotina</taxon>
        <taxon>Mortierellomycetes</taxon>
        <taxon>Mortierellales</taxon>
        <taxon>Mortierellaceae</taxon>
        <taxon>Actinomortierella</taxon>
    </lineage>
</organism>
<dbReference type="OrthoDB" id="193380at2759"/>